<feature type="compositionally biased region" description="Polar residues" evidence="1">
    <location>
        <begin position="260"/>
        <end position="293"/>
    </location>
</feature>
<protein>
    <submittedName>
        <fullName evidence="2">Uncharacterized protein</fullName>
    </submittedName>
</protein>
<dbReference type="Proteomes" id="UP001158986">
    <property type="component" value="Unassembled WGS sequence"/>
</dbReference>
<comment type="caution">
    <text evidence="2">The sequence shown here is derived from an EMBL/GenBank/DDBJ whole genome shotgun (WGS) entry which is preliminary data.</text>
</comment>
<evidence type="ECO:0000313" key="4">
    <source>
        <dbReference type="Proteomes" id="UP001158986"/>
    </source>
</evidence>
<keyword evidence="4" id="KW-1185">Reference proteome</keyword>
<evidence type="ECO:0000313" key="2">
    <source>
        <dbReference type="EMBL" id="CAH0475700.1"/>
    </source>
</evidence>
<feature type="region of interest" description="Disordered" evidence="1">
    <location>
        <begin position="157"/>
        <end position="183"/>
    </location>
</feature>
<dbReference type="EMBL" id="CAKLCB010000326">
    <property type="protein sequence ID" value="CAH0520043.1"/>
    <property type="molecule type" value="Genomic_DNA"/>
</dbReference>
<gene>
    <name evidence="3" type="ORF">PBS001_LOCUS6547</name>
    <name evidence="2" type="ORF">PBS003_LOCUS2510</name>
</gene>
<feature type="region of interest" description="Disordered" evidence="1">
    <location>
        <begin position="1"/>
        <end position="56"/>
    </location>
</feature>
<evidence type="ECO:0000313" key="5">
    <source>
        <dbReference type="Proteomes" id="UP001160483"/>
    </source>
</evidence>
<feature type="compositionally biased region" description="Basic and acidic residues" evidence="1">
    <location>
        <begin position="41"/>
        <end position="56"/>
    </location>
</feature>
<accession>A0AAU9KQS6</accession>
<dbReference type="EMBL" id="CAKKTJ010000131">
    <property type="protein sequence ID" value="CAH0475700.1"/>
    <property type="molecule type" value="Genomic_DNA"/>
</dbReference>
<feature type="compositionally biased region" description="Basic and acidic residues" evidence="1">
    <location>
        <begin position="1"/>
        <end position="16"/>
    </location>
</feature>
<evidence type="ECO:0000313" key="3">
    <source>
        <dbReference type="EMBL" id="CAH0520043.1"/>
    </source>
</evidence>
<sequence>MSTTLLEKEVAKDIQQEKQTQQDTEIETHEQEAQENTRLATTKEEEQKTLKESVKDLDTKAKEDNLLVTGTIKKQSEVSKADDTKRKFDALDTCTTAAELTIDHEHQKTKKKARALDLIKTRATKTRNNGNTTKTREFSFARPTESSARRTAALAKNQTQIKATPPPSHKLQQGKRTPAKAPCVSMPVCKTPTATSAADKTSRLHSGYTPYTGPLPPLTVESSFAPKNGQVVDRRAWSVSSAQTKVPAVTRKPRPVSVKKAQQQSTIGKENSSVNAAKDATTNAASSNRTSIKSDQKGIACE</sequence>
<evidence type="ECO:0000256" key="1">
    <source>
        <dbReference type="SAM" id="MobiDB-lite"/>
    </source>
</evidence>
<reference evidence="2 4" key="1">
    <citation type="submission" date="2021-11" db="EMBL/GenBank/DDBJ databases">
        <authorList>
            <person name="Islam A."/>
            <person name="Islam S."/>
            <person name="Flora M.S."/>
            <person name="Rahman M."/>
            <person name="Ziaur R.M."/>
            <person name="Epstein J.H."/>
            <person name="Hassan M."/>
            <person name="Klassen M."/>
            <person name="Woodard K."/>
            <person name="Webb A."/>
            <person name="Webby R.J."/>
            <person name="El Zowalaty M.E."/>
        </authorList>
    </citation>
    <scope>NUCLEOTIDE SEQUENCE</scope>
    <source>
        <strain evidence="3">Pbs1</strain>
        <strain evidence="2">Pbs3</strain>
    </source>
</reference>
<name>A0AAU9KQS6_9STRA</name>
<dbReference type="Proteomes" id="UP001160483">
    <property type="component" value="Unassembled WGS sequence"/>
</dbReference>
<proteinExistence type="predicted"/>
<organism evidence="2 5">
    <name type="scientific">Peronospora belbahrii</name>
    <dbReference type="NCBI Taxonomy" id="622444"/>
    <lineage>
        <taxon>Eukaryota</taxon>
        <taxon>Sar</taxon>
        <taxon>Stramenopiles</taxon>
        <taxon>Oomycota</taxon>
        <taxon>Peronosporomycetes</taxon>
        <taxon>Peronosporales</taxon>
        <taxon>Peronosporaceae</taxon>
        <taxon>Peronospora</taxon>
    </lineage>
</organism>
<dbReference type="AlphaFoldDB" id="A0AAU9KQS6"/>
<feature type="region of interest" description="Disordered" evidence="1">
    <location>
        <begin position="239"/>
        <end position="302"/>
    </location>
</feature>